<dbReference type="AlphaFoldDB" id="X1FC24"/>
<evidence type="ECO:0000256" key="1">
    <source>
        <dbReference type="ARBA" id="ARBA00023235"/>
    </source>
</evidence>
<evidence type="ECO:0000259" key="2">
    <source>
        <dbReference type="Pfam" id="PF01261"/>
    </source>
</evidence>
<proteinExistence type="predicted"/>
<dbReference type="PANTHER" id="PTHR43489">
    <property type="entry name" value="ISOMERASE"/>
    <property type="match status" value="1"/>
</dbReference>
<reference evidence="3" key="1">
    <citation type="journal article" date="2014" name="Front. Microbiol.">
        <title>High frequency of phylogenetically diverse reductive dehalogenase-homologous genes in deep subseafloor sedimentary metagenomes.</title>
        <authorList>
            <person name="Kawai M."/>
            <person name="Futagami T."/>
            <person name="Toyoda A."/>
            <person name="Takaki Y."/>
            <person name="Nishi S."/>
            <person name="Hori S."/>
            <person name="Arai W."/>
            <person name="Tsubouchi T."/>
            <person name="Morono Y."/>
            <person name="Uchiyama I."/>
            <person name="Ito T."/>
            <person name="Fujiyama A."/>
            <person name="Inagaki F."/>
            <person name="Takami H."/>
        </authorList>
    </citation>
    <scope>NUCLEOTIDE SEQUENCE</scope>
    <source>
        <strain evidence="3">Expedition CK06-06</strain>
    </source>
</reference>
<feature type="non-terminal residue" evidence="3">
    <location>
        <position position="1"/>
    </location>
</feature>
<dbReference type="InterPro" id="IPR013022">
    <property type="entry name" value="Xyl_isomerase-like_TIM-brl"/>
</dbReference>
<dbReference type="InterPro" id="IPR036237">
    <property type="entry name" value="Xyl_isomerase-like_sf"/>
</dbReference>
<gene>
    <name evidence="3" type="ORF">S01H4_53498</name>
</gene>
<comment type="caution">
    <text evidence="3">The sequence shown here is derived from an EMBL/GenBank/DDBJ whole genome shotgun (WGS) entry which is preliminary data.</text>
</comment>
<dbReference type="EMBL" id="BART01030689">
    <property type="protein sequence ID" value="GAH18318.1"/>
    <property type="molecule type" value="Genomic_DNA"/>
</dbReference>
<protein>
    <recommendedName>
        <fullName evidence="2">Xylose isomerase-like TIM barrel domain-containing protein</fullName>
    </recommendedName>
</protein>
<dbReference type="InterPro" id="IPR050417">
    <property type="entry name" value="Sugar_Epim/Isomerase"/>
</dbReference>
<feature type="domain" description="Xylose isomerase-like TIM barrel" evidence="2">
    <location>
        <begin position="2"/>
        <end position="80"/>
    </location>
</feature>
<keyword evidence="1" id="KW-0413">Isomerase</keyword>
<dbReference type="GO" id="GO:0016853">
    <property type="term" value="F:isomerase activity"/>
    <property type="evidence" value="ECO:0007669"/>
    <property type="project" value="UniProtKB-KW"/>
</dbReference>
<organism evidence="3">
    <name type="scientific">marine sediment metagenome</name>
    <dbReference type="NCBI Taxonomy" id="412755"/>
    <lineage>
        <taxon>unclassified sequences</taxon>
        <taxon>metagenomes</taxon>
        <taxon>ecological metagenomes</taxon>
    </lineage>
</organism>
<dbReference type="Gene3D" id="3.20.20.150">
    <property type="entry name" value="Divalent-metal-dependent TIM barrel enzymes"/>
    <property type="match status" value="1"/>
</dbReference>
<dbReference type="PANTHER" id="PTHR43489:SF7">
    <property type="entry name" value="3-DEHYDRO-D-GULOSIDE 4-EPIMERASE-RELATED"/>
    <property type="match status" value="1"/>
</dbReference>
<accession>X1FC24</accession>
<dbReference type="Pfam" id="PF01261">
    <property type="entry name" value="AP_endonuc_2"/>
    <property type="match status" value="1"/>
</dbReference>
<sequence>LQQTNHPQVKMMLDFFHTNIDEDNNGDAIRLAGNNLVHCHIADSNRKSAGRGQTDWFEIFRALRDVDFKGALTCEPLPPTGANVFESLEGTRPEADLYAKECIKYMKYIESVIS</sequence>
<evidence type="ECO:0000313" key="3">
    <source>
        <dbReference type="EMBL" id="GAH18318.1"/>
    </source>
</evidence>
<name>X1FC24_9ZZZZ</name>
<dbReference type="SUPFAM" id="SSF51658">
    <property type="entry name" value="Xylose isomerase-like"/>
    <property type="match status" value="1"/>
</dbReference>